<sequence length="153" mass="16938">MARPTMAIDDAGQGLDYGFLADRIGFLLRMASVINLAQLARDTPDKAHTSQRMSVLALVAANPGTSQVRLSEALRLSRPAATLAVDFWQERGCMERRVDPDDRRSYGLFLTPAGEALVPLFAEISREAEVSLRDRLTEAEAVELRRLLVKIID</sequence>
<gene>
    <name evidence="5" type="ORF">GRI62_01460</name>
</gene>
<dbReference type="OrthoDB" id="8256382at2"/>
<dbReference type="EMBL" id="WTYH01000001">
    <property type="protein sequence ID" value="MXO92274.1"/>
    <property type="molecule type" value="Genomic_DNA"/>
</dbReference>
<dbReference type="InterPro" id="IPR036390">
    <property type="entry name" value="WH_DNA-bd_sf"/>
</dbReference>
<evidence type="ECO:0000256" key="2">
    <source>
        <dbReference type="ARBA" id="ARBA00023125"/>
    </source>
</evidence>
<evidence type="ECO:0000256" key="3">
    <source>
        <dbReference type="ARBA" id="ARBA00023163"/>
    </source>
</evidence>
<evidence type="ECO:0000313" key="6">
    <source>
        <dbReference type="Proteomes" id="UP000460626"/>
    </source>
</evidence>
<dbReference type="PROSITE" id="PS50995">
    <property type="entry name" value="HTH_MARR_2"/>
    <property type="match status" value="1"/>
</dbReference>
<dbReference type="Pfam" id="PF12802">
    <property type="entry name" value="MarR_2"/>
    <property type="match status" value="1"/>
</dbReference>
<evidence type="ECO:0000256" key="1">
    <source>
        <dbReference type="ARBA" id="ARBA00023015"/>
    </source>
</evidence>
<dbReference type="PRINTS" id="PR00598">
    <property type="entry name" value="HTHMARR"/>
</dbReference>
<dbReference type="SMART" id="SM00347">
    <property type="entry name" value="HTH_MARR"/>
    <property type="match status" value="1"/>
</dbReference>
<dbReference type="GO" id="GO:0003700">
    <property type="term" value="F:DNA-binding transcription factor activity"/>
    <property type="evidence" value="ECO:0007669"/>
    <property type="project" value="InterPro"/>
</dbReference>
<dbReference type="PANTHER" id="PTHR42756:SF1">
    <property type="entry name" value="TRANSCRIPTIONAL REPRESSOR OF EMRAB OPERON"/>
    <property type="match status" value="1"/>
</dbReference>
<dbReference type="RefSeq" id="WP_131451671.1">
    <property type="nucleotide sequence ID" value="NZ_BMJK01000001.1"/>
</dbReference>
<protein>
    <submittedName>
        <fullName evidence="5">MarR family transcriptional regulator</fullName>
    </submittedName>
</protein>
<keyword evidence="1" id="KW-0805">Transcription regulation</keyword>
<dbReference type="Gene3D" id="1.10.10.10">
    <property type="entry name" value="Winged helix-like DNA-binding domain superfamily/Winged helix DNA-binding domain"/>
    <property type="match status" value="1"/>
</dbReference>
<dbReference type="InterPro" id="IPR000835">
    <property type="entry name" value="HTH_MarR-typ"/>
</dbReference>
<dbReference type="AlphaFoldDB" id="A0A844ZXT3"/>
<dbReference type="GO" id="GO:0003677">
    <property type="term" value="F:DNA binding"/>
    <property type="evidence" value="ECO:0007669"/>
    <property type="project" value="UniProtKB-KW"/>
</dbReference>
<dbReference type="Proteomes" id="UP000460626">
    <property type="component" value="Unassembled WGS sequence"/>
</dbReference>
<evidence type="ECO:0000259" key="4">
    <source>
        <dbReference type="PROSITE" id="PS50995"/>
    </source>
</evidence>
<keyword evidence="3" id="KW-0804">Transcription</keyword>
<comment type="caution">
    <text evidence="5">The sequence shown here is derived from an EMBL/GenBank/DDBJ whole genome shotgun (WGS) entry which is preliminary data.</text>
</comment>
<evidence type="ECO:0000313" key="5">
    <source>
        <dbReference type="EMBL" id="MXO92274.1"/>
    </source>
</evidence>
<proteinExistence type="predicted"/>
<dbReference type="SUPFAM" id="SSF46785">
    <property type="entry name" value="Winged helix' DNA-binding domain"/>
    <property type="match status" value="1"/>
</dbReference>
<name>A0A844ZXT3_9SPHN</name>
<accession>A0A844ZXT3</accession>
<reference evidence="5 6" key="1">
    <citation type="submission" date="2019-12" db="EMBL/GenBank/DDBJ databases">
        <title>Genomic-based taxomic classification of the family Erythrobacteraceae.</title>
        <authorList>
            <person name="Xu L."/>
        </authorList>
    </citation>
    <scope>NUCLEOTIDE SEQUENCE [LARGE SCALE GENOMIC DNA]</scope>
    <source>
        <strain evidence="5 6">RC4-10-4</strain>
    </source>
</reference>
<dbReference type="PANTHER" id="PTHR42756">
    <property type="entry name" value="TRANSCRIPTIONAL REGULATOR, MARR"/>
    <property type="match status" value="1"/>
</dbReference>
<keyword evidence="6" id="KW-1185">Reference proteome</keyword>
<dbReference type="InterPro" id="IPR036388">
    <property type="entry name" value="WH-like_DNA-bd_sf"/>
</dbReference>
<keyword evidence="2" id="KW-0238">DNA-binding</keyword>
<organism evidence="5 6">
    <name type="scientific">Aurantiacibacter arachoides</name>
    <dbReference type="NCBI Taxonomy" id="1850444"/>
    <lineage>
        <taxon>Bacteria</taxon>
        <taxon>Pseudomonadati</taxon>
        <taxon>Pseudomonadota</taxon>
        <taxon>Alphaproteobacteria</taxon>
        <taxon>Sphingomonadales</taxon>
        <taxon>Erythrobacteraceae</taxon>
        <taxon>Aurantiacibacter</taxon>
    </lineage>
</organism>
<feature type="domain" description="HTH marR-type" evidence="4">
    <location>
        <begin position="1"/>
        <end position="153"/>
    </location>
</feature>